<sequence length="117" mass="12659">MKTDQGVEDGSGSDVEILDKSPDNRAFNNRTAAGNVKNRSIFKSESTDDLIESVSRTTSQGNSPAPLADISRSSTPSRSSTDNTSIASSDLMSKVRAMLKKSRELIRKEEGFSLEDT</sequence>
<dbReference type="VEuPathDB" id="VectorBase:BGLB027003"/>
<feature type="region of interest" description="Disordered" evidence="1">
    <location>
        <begin position="1"/>
        <end position="32"/>
    </location>
</feature>
<evidence type="ECO:0000256" key="1">
    <source>
        <dbReference type="SAM" id="MobiDB-lite"/>
    </source>
</evidence>
<accession>A0A2C9L4R0</accession>
<feature type="compositionally biased region" description="Low complexity" evidence="1">
    <location>
        <begin position="71"/>
        <end position="85"/>
    </location>
</feature>
<evidence type="ECO:0000313" key="3">
    <source>
        <dbReference type="Proteomes" id="UP000076420"/>
    </source>
</evidence>
<dbReference type="VEuPathDB" id="VectorBase:BGLAX_043836"/>
<reference evidence="2" key="1">
    <citation type="submission" date="2020-05" db="UniProtKB">
        <authorList>
            <consortium name="EnsemblMetazoa"/>
        </authorList>
    </citation>
    <scope>IDENTIFICATION</scope>
    <source>
        <strain evidence="2">BB02</strain>
    </source>
</reference>
<organism evidence="2 3">
    <name type="scientific">Biomphalaria glabrata</name>
    <name type="common">Bloodfluke planorb</name>
    <name type="synonym">Freshwater snail</name>
    <dbReference type="NCBI Taxonomy" id="6526"/>
    <lineage>
        <taxon>Eukaryota</taxon>
        <taxon>Metazoa</taxon>
        <taxon>Spiralia</taxon>
        <taxon>Lophotrochozoa</taxon>
        <taxon>Mollusca</taxon>
        <taxon>Gastropoda</taxon>
        <taxon>Heterobranchia</taxon>
        <taxon>Euthyneura</taxon>
        <taxon>Panpulmonata</taxon>
        <taxon>Hygrophila</taxon>
        <taxon>Lymnaeoidea</taxon>
        <taxon>Planorbidae</taxon>
        <taxon>Biomphalaria</taxon>
    </lineage>
</organism>
<feature type="region of interest" description="Disordered" evidence="1">
    <location>
        <begin position="52"/>
        <end position="90"/>
    </location>
</feature>
<gene>
    <name evidence="2" type="primary">106077075</name>
</gene>
<dbReference type="AlphaFoldDB" id="A0A2C9L4R0"/>
<name>A0A2C9L4R0_BIOGL</name>
<protein>
    <submittedName>
        <fullName evidence="2">Uncharacterized protein</fullName>
    </submittedName>
</protein>
<dbReference type="EnsemblMetazoa" id="BGLB027003-RA">
    <property type="protein sequence ID" value="BGLB027003-PA"/>
    <property type="gene ID" value="BGLB027003"/>
</dbReference>
<dbReference type="Proteomes" id="UP000076420">
    <property type="component" value="Unassembled WGS sequence"/>
</dbReference>
<feature type="compositionally biased region" description="Polar residues" evidence="1">
    <location>
        <begin position="54"/>
        <end position="63"/>
    </location>
</feature>
<dbReference type="KEGG" id="bgt:106077075"/>
<proteinExistence type="predicted"/>
<evidence type="ECO:0000313" key="2">
    <source>
        <dbReference type="EnsemblMetazoa" id="BGLB027003-PA"/>
    </source>
</evidence>